<keyword evidence="6 16" id="KW-0479">Metal-binding</keyword>
<feature type="binding site" evidence="17">
    <location>
        <position position="193"/>
    </location>
    <ligand>
        <name>Zn(2+)</name>
        <dbReference type="ChEBI" id="CHEBI:29105"/>
        <label>1</label>
    </ligand>
</feature>
<feature type="binding site" description="in inhibited form" evidence="17">
    <location>
        <position position="102"/>
    </location>
    <ligand>
        <name>Zn(2+)</name>
        <dbReference type="ChEBI" id="CHEBI:29105"/>
        <label>2</label>
        <note>catalytic</note>
    </ligand>
</feature>
<dbReference type="GO" id="GO:0031012">
    <property type="term" value="C:extracellular matrix"/>
    <property type="evidence" value="ECO:0007669"/>
    <property type="project" value="InterPro"/>
</dbReference>
<feature type="binding site" evidence="16">
    <location>
        <position position="228"/>
    </location>
    <ligand>
        <name>Zn(2+)</name>
        <dbReference type="ChEBI" id="CHEBI:29105"/>
        <label>2</label>
        <note>catalytic</note>
    </ligand>
</feature>
<evidence type="ECO:0000256" key="11">
    <source>
        <dbReference type="ARBA" id="ARBA00022837"/>
    </source>
</evidence>
<feature type="binding site" evidence="16">
    <location>
        <position position="238"/>
    </location>
    <ligand>
        <name>Zn(2+)</name>
        <dbReference type="ChEBI" id="CHEBI:29105"/>
        <label>2</label>
        <note>catalytic</note>
    </ligand>
</feature>
<dbReference type="Proteomes" id="UP000261520">
    <property type="component" value="Unplaced"/>
</dbReference>
<evidence type="ECO:0000256" key="19">
    <source>
        <dbReference type="SAM" id="SignalP"/>
    </source>
</evidence>
<comment type="cofactor">
    <cofactor evidence="17">
        <name>Zn(2+)</name>
        <dbReference type="ChEBI" id="CHEBI:29105"/>
    </cofactor>
    <text evidence="17">Binds 2 Zn(2+) ions per subunit.</text>
</comment>
<keyword evidence="7 19" id="KW-0732">Signal</keyword>
<keyword evidence="8" id="KW-0677">Repeat</keyword>
<evidence type="ECO:0000313" key="22">
    <source>
        <dbReference type="Proteomes" id="UP000261520"/>
    </source>
</evidence>
<dbReference type="Pfam" id="PF00413">
    <property type="entry name" value="Peptidase_M10"/>
    <property type="match status" value="1"/>
</dbReference>
<dbReference type="GO" id="GO:0004222">
    <property type="term" value="F:metalloendopeptidase activity"/>
    <property type="evidence" value="ECO:0007669"/>
    <property type="project" value="InterPro"/>
</dbReference>
<evidence type="ECO:0000256" key="15">
    <source>
        <dbReference type="PIRSR" id="PIRSR001191-1"/>
    </source>
</evidence>
<dbReference type="InterPro" id="IPR024079">
    <property type="entry name" value="MetalloPept_cat_dom_sf"/>
</dbReference>
<feature type="chain" id="PRO_5017302848" description="Peptidase metallopeptidase domain-containing protein" evidence="19">
    <location>
        <begin position="22"/>
        <end position="431"/>
    </location>
</feature>
<dbReference type="Gene3D" id="2.110.10.10">
    <property type="entry name" value="Hemopexin-like domain"/>
    <property type="match status" value="1"/>
</dbReference>
<reference evidence="21" key="2">
    <citation type="submission" date="2025-09" db="UniProtKB">
        <authorList>
            <consortium name="Ensembl"/>
        </authorList>
    </citation>
    <scope>IDENTIFICATION</scope>
</reference>
<dbReference type="GO" id="GO:0030198">
    <property type="term" value="P:extracellular matrix organization"/>
    <property type="evidence" value="ECO:0007669"/>
    <property type="project" value="TreeGrafter"/>
</dbReference>
<protein>
    <recommendedName>
        <fullName evidence="20">Peptidase metallopeptidase domain-containing protein</fullName>
    </recommendedName>
</protein>
<feature type="binding site" evidence="17">
    <location>
        <position position="204"/>
    </location>
    <ligand>
        <name>Ca(2+)</name>
        <dbReference type="ChEBI" id="CHEBI:29108"/>
        <label>2</label>
    </ligand>
</feature>
<dbReference type="FunFam" id="2.110.10.10:FF:000002">
    <property type="entry name" value="Matrix metallopeptidase 3"/>
    <property type="match status" value="1"/>
</dbReference>
<evidence type="ECO:0000256" key="4">
    <source>
        <dbReference type="ARBA" id="ARBA00022530"/>
    </source>
</evidence>
<feature type="binding site" evidence="17">
    <location>
        <position position="186"/>
    </location>
    <ligand>
        <name>Ca(2+)</name>
        <dbReference type="ChEBI" id="CHEBI:29108"/>
        <label>3</label>
    </ligand>
</feature>
<dbReference type="SMART" id="SM00235">
    <property type="entry name" value="ZnMc"/>
    <property type="match status" value="1"/>
</dbReference>
<dbReference type="InterPro" id="IPR021190">
    <property type="entry name" value="Pept_M10A"/>
</dbReference>
<comment type="cofactor">
    <cofactor evidence="17">
        <name>Ca(2+)</name>
        <dbReference type="ChEBI" id="CHEBI:29108"/>
    </cofactor>
    <text evidence="17">Can bind about 5 Ca(2+) ions per subunit.</text>
</comment>
<dbReference type="InterPro" id="IPR036375">
    <property type="entry name" value="Hemopexin-like_dom_sf"/>
</dbReference>
<evidence type="ECO:0000256" key="6">
    <source>
        <dbReference type="ARBA" id="ARBA00022723"/>
    </source>
</evidence>
<evidence type="ECO:0000256" key="14">
    <source>
        <dbReference type="ARBA" id="ARBA00023157"/>
    </source>
</evidence>
<dbReference type="SUPFAM" id="SSF55486">
    <property type="entry name" value="Metalloproteases ('zincins'), catalytic domain"/>
    <property type="match status" value="1"/>
</dbReference>
<feature type="binding site" evidence="17">
    <location>
        <position position="211"/>
    </location>
    <ligand>
        <name>Ca(2+)</name>
        <dbReference type="ChEBI" id="CHEBI:29108"/>
        <label>3</label>
    </ligand>
</feature>
<dbReference type="PROSITE" id="PS51642">
    <property type="entry name" value="HEMOPEXIN_2"/>
    <property type="match status" value="1"/>
</dbReference>
<proteinExistence type="inferred from homology"/>
<keyword evidence="11 17" id="KW-0106">Calcium</keyword>
<accession>A0A3B4ATL4</accession>
<feature type="active site" evidence="15">
    <location>
        <position position="229"/>
    </location>
</feature>
<dbReference type="PIRSF" id="PIRSF001191">
    <property type="entry name" value="Peptidase_M10A_matrix"/>
    <property type="match status" value="1"/>
</dbReference>
<dbReference type="Pfam" id="PF00045">
    <property type="entry name" value="Hemopexin"/>
    <property type="match status" value="1"/>
</dbReference>
<name>A0A3B4ATL4_9GOBI</name>
<keyword evidence="3" id="KW-0964">Secreted</keyword>
<keyword evidence="22" id="KW-1185">Reference proteome</keyword>
<dbReference type="SMART" id="SM00120">
    <property type="entry name" value="HX"/>
    <property type="match status" value="3"/>
</dbReference>
<dbReference type="STRING" id="409849.ENSPMGP00000019686"/>
<keyword evidence="4" id="KW-0272">Extracellular matrix</keyword>
<dbReference type="Gene3D" id="3.40.390.10">
    <property type="entry name" value="Collagenase (Catalytic Domain)"/>
    <property type="match status" value="1"/>
</dbReference>
<dbReference type="InterPro" id="IPR033739">
    <property type="entry name" value="M10A_MMP"/>
</dbReference>
<feature type="binding site" evidence="16">
    <location>
        <position position="232"/>
    </location>
    <ligand>
        <name>Zn(2+)</name>
        <dbReference type="ChEBI" id="CHEBI:29105"/>
        <label>2</label>
        <note>catalytic</note>
    </ligand>
</feature>
<feature type="binding site" evidence="17">
    <location>
        <position position="208"/>
    </location>
    <ligand>
        <name>Ca(2+)</name>
        <dbReference type="ChEBI" id="CHEBI:29108"/>
        <label>3</label>
    </ligand>
</feature>
<feature type="binding site" evidence="17">
    <location>
        <position position="246"/>
    </location>
    <ligand>
        <name>Zn(2+)</name>
        <dbReference type="ChEBI" id="CHEBI:29105"/>
        <label>2</label>
        <note>catalytic</note>
    </ligand>
</feature>
<evidence type="ECO:0000256" key="2">
    <source>
        <dbReference type="ARBA" id="ARBA00010370"/>
    </source>
</evidence>
<feature type="binding site" evidence="17">
    <location>
        <position position="211"/>
    </location>
    <ligand>
        <name>Ca(2+)</name>
        <dbReference type="ChEBI" id="CHEBI:29108"/>
        <label>1</label>
    </ligand>
</feature>
<dbReference type="InterPro" id="IPR001818">
    <property type="entry name" value="Pept_M10_metallopeptidase"/>
</dbReference>
<feature type="binding site" evidence="17">
    <location>
        <position position="206"/>
    </location>
    <ligand>
        <name>Zn(2+)</name>
        <dbReference type="ChEBI" id="CHEBI:29105"/>
        <label>1</label>
    </ligand>
</feature>
<dbReference type="GO" id="GO:0006508">
    <property type="term" value="P:proteolysis"/>
    <property type="evidence" value="ECO:0007669"/>
    <property type="project" value="UniProtKB-KW"/>
</dbReference>
<evidence type="ECO:0000256" key="12">
    <source>
        <dbReference type="ARBA" id="ARBA00023049"/>
    </source>
</evidence>
<feature type="domain" description="Peptidase metallopeptidase" evidence="20">
    <location>
        <begin position="115"/>
        <end position="274"/>
    </location>
</feature>
<dbReference type="GO" id="GO:0008270">
    <property type="term" value="F:zinc ion binding"/>
    <property type="evidence" value="ECO:0007669"/>
    <property type="project" value="InterPro"/>
</dbReference>
<evidence type="ECO:0000256" key="9">
    <source>
        <dbReference type="ARBA" id="ARBA00022801"/>
    </source>
</evidence>
<keyword evidence="13" id="KW-0865">Zymogen</keyword>
<evidence type="ECO:0000259" key="20">
    <source>
        <dbReference type="SMART" id="SM00235"/>
    </source>
</evidence>
<evidence type="ECO:0000256" key="17">
    <source>
        <dbReference type="PIRSR" id="PIRSR621190-2"/>
    </source>
</evidence>
<evidence type="ECO:0000256" key="16">
    <source>
        <dbReference type="PIRSR" id="PIRSR001191-2"/>
    </source>
</evidence>
<dbReference type="CDD" id="cd04278">
    <property type="entry name" value="ZnMc_MMP"/>
    <property type="match status" value="1"/>
</dbReference>
<evidence type="ECO:0000313" key="21">
    <source>
        <dbReference type="Ensembl" id="ENSPMGP00000019686.1"/>
    </source>
</evidence>
<evidence type="ECO:0000256" key="13">
    <source>
        <dbReference type="ARBA" id="ARBA00023145"/>
    </source>
</evidence>
<feature type="signal peptide" evidence="19">
    <location>
        <begin position="1"/>
        <end position="21"/>
    </location>
</feature>
<dbReference type="Ensembl" id="ENSPMGT00000020979.1">
    <property type="protein sequence ID" value="ENSPMGP00000019686.1"/>
    <property type="gene ID" value="ENSPMGG00000015965.1"/>
</dbReference>
<dbReference type="GO" id="GO:0030574">
    <property type="term" value="P:collagen catabolic process"/>
    <property type="evidence" value="ECO:0007669"/>
    <property type="project" value="TreeGrafter"/>
</dbReference>
<keyword evidence="5" id="KW-0645">Protease</keyword>
<organism evidence="21 22">
    <name type="scientific">Periophthalmus magnuspinnatus</name>
    <dbReference type="NCBI Taxonomy" id="409849"/>
    <lineage>
        <taxon>Eukaryota</taxon>
        <taxon>Metazoa</taxon>
        <taxon>Chordata</taxon>
        <taxon>Craniata</taxon>
        <taxon>Vertebrata</taxon>
        <taxon>Euteleostomi</taxon>
        <taxon>Actinopterygii</taxon>
        <taxon>Neopterygii</taxon>
        <taxon>Teleostei</taxon>
        <taxon>Neoteleostei</taxon>
        <taxon>Acanthomorphata</taxon>
        <taxon>Gobiaria</taxon>
        <taxon>Gobiiformes</taxon>
        <taxon>Gobioidei</taxon>
        <taxon>Gobiidae</taxon>
        <taxon>Oxudercinae</taxon>
        <taxon>Periophthalmus</taxon>
    </lineage>
</organism>
<reference evidence="21" key="1">
    <citation type="submission" date="2025-08" db="UniProtKB">
        <authorList>
            <consortium name="Ensembl"/>
        </authorList>
    </citation>
    <scope>IDENTIFICATION</scope>
</reference>
<comment type="subcellular location">
    <subcellularLocation>
        <location evidence="1">Secreted</location>
        <location evidence="1">Extracellular space</location>
        <location evidence="1">Extracellular matrix</location>
    </subcellularLocation>
</comment>
<dbReference type="Pfam" id="PF01471">
    <property type="entry name" value="PG_binding_1"/>
    <property type="match status" value="1"/>
</dbReference>
<evidence type="ECO:0000256" key="18">
    <source>
        <dbReference type="PROSITE-ProRule" id="PRU01011"/>
    </source>
</evidence>
<feature type="binding site" evidence="17">
    <location>
        <position position="202"/>
    </location>
    <ligand>
        <name>Ca(2+)</name>
        <dbReference type="ChEBI" id="CHEBI:29108"/>
        <label>2</label>
    </ligand>
</feature>
<dbReference type="InterPro" id="IPR006026">
    <property type="entry name" value="Peptidase_Metallo"/>
</dbReference>
<dbReference type="SUPFAM" id="SSF50923">
    <property type="entry name" value="Hemopexin-like domain"/>
    <property type="match status" value="1"/>
</dbReference>
<feature type="binding site" evidence="17">
    <location>
        <position position="178"/>
    </location>
    <ligand>
        <name>Zn(2+)</name>
        <dbReference type="ChEBI" id="CHEBI:29105"/>
        <label>1</label>
    </ligand>
</feature>
<keyword evidence="9" id="KW-0378">Hydrolase</keyword>
<feature type="binding site" evidence="17">
    <location>
        <position position="134"/>
    </location>
    <ligand>
        <name>Ca(2+)</name>
        <dbReference type="ChEBI" id="CHEBI:29108"/>
        <label>1</label>
    </ligand>
</feature>
<dbReference type="AlphaFoldDB" id="A0A3B4ATL4"/>
<dbReference type="PROSITE" id="PS00024">
    <property type="entry name" value="HEMOPEXIN"/>
    <property type="match status" value="1"/>
</dbReference>
<feature type="binding site" evidence="17">
    <location>
        <position position="180"/>
    </location>
    <ligand>
        <name>Zn(2+)</name>
        <dbReference type="ChEBI" id="CHEBI:29105"/>
        <label>1</label>
    </ligand>
</feature>
<evidence type="ECO:0000256" key="7">
    <source>
        <dbReference type="ARBA" id="ARBA00022729"/>
    </source>
</evidence>
<feature type="binding site" evidence="17">
    <location>
        <position position="168"/>
    </location>
    <ligand>
        <name>Ca(2+)</name>
        <dbReference type="ChEBI" id="CHEBI:29108"/>
        <label>2</label>
    </ligand>
</feature>
<dbReference type="PRINTS" id="PR00138">
    <property type="entry name" value="MATRIXIN"/>
</dbReference>
<keyword evidence="14" id="KW-1015">Disulfide bond</keyword>
<evidence type="ECO:0000256" key="5">
    <source>
        <dbReference type="ARBA" id="ARBA00022670"/>
    </source>
</evidence>
<evidence type="ECO:0000256" key="1">
    <source>
        <dbReference type="ARBA" id="ARBA00004498"/>
    </source>
</evidence>
<dbReference type="InterPro" id="IPR036365">
    <property type="entry name" value="PGBD-like_sf"/>
</dbReference>
<dbReference type="InterPro" id="IPR018487">
    <property type="entry name" value="Hemopexin-like_repeat"/>
</dbReference>
<dbReference type="InterPro" id="IPR002477">
    <property type="entry name" value="Peptidoglycan-bd-like"/>
</dbReference>
<dbReference type="SUPFAM" id="SSF47090">
    <property type="entry name" value="PGBD-like"/>
    <property type="match status" value="1"/>
</dbReference>
<dbReference type="PANTHER" id="PTHR10201">
    <property type="entry name" value="MATRIX METALLOPROTEINASE"/>
    <property type="match status" value="1"/>
</dbReference>
<evidence type="ECO:0000256" key="3">
    <source>
        <dbReference type="ARBA" id="ARBA00022525"/>
    </source>
</evidence>
<evidence type="ECO:0000256" key="10">
    <source>
        <dbReference type="ARBA" id="ARBA00022833"/>
    </source>
</evidence>
<comment type="similarity">
    <text evidence="2">Belongs to the peptidase M10A family.</text>
</comment>
<dbReference type="PANTHER" id="PTHR10201:SF297">
    <property type="entry name" value="MATRIX METALLOPROTEINASE-20"/>
    <property type="match status" value="1"/>
</dbReference>
<dbReference type="GO" id="GO:0005615">
    <property type="term" value="C:extracellular space"/>
    <property type="evidence" value="ECO:0007669"/>
    <property type="project" value="TreeGrafter"/>
</dbReference>
<dbReference type="FunFam" id="3.40.390.10:FF:000007">
    <property type="entry name" value="Collagenase 3"/>
    <property type="match status" value="1"/>
</dbReference>
<feature type="repeat" description="Hemopexin" evidence="18">
    <location>
        <begin position="339"/>
        <end position="387"/>
    </location>
</feature>
<feature type="binding site" evidence="17">
    <location>
        <position position="185"/>
    </location>
    <ligand>
        <name>Ca(2+)</name>
        <dbReference type="ChEBI" id="CHEBI:29108"/>
        <label>3</label>
    </ligand>
</feature>
<evidence type="ECO:0000256" key="8">
    <source>
        <dbReference type="ARBA" id="ARBA00022737"/>
    </source>
</evidence>
<sequence>MELVWSWILAWGSLFVGLSWTLPVQQQDDGLRPEDVQLAENYLTRFYKLSPEAQRGPKHERNPRTTSETADHRIREMQHFFGLSETGLLDHQTLDTMKEARCGVPDVDNFNFYPNKPRWKNNTITYMIARYTPDMRKDDVDKSFRLAFKMWSDASPLRFVQVERGKADIILTFARGFHGDFFPFDGPKGVLAHAFQPGSGIGGDIHFDEDETWTTGSHGYSLFAVAAHELGHSLGLTHSQDPSAIMYPNYRRRSNKQYSLSKDDILGIQTLYGKPTERADMAPRKLWISLWAAAAPLSHIAVTHLYVCVFTGHKYWVVQQLKTKSHAASISDFGFSSSVKHIDAVVHVSEYGKTIFFTGDLYYRYDERKRKMDSGFPRHIHIDWPGIPSKVNAAFKLQGSIFIISGTKSYQYDYRKNKVVKIISANSWLGC</sequence>
<dbReference type="InterPro" id="IPR018486">
    <property type="entry name" value="Hemopexin_CS"/>
</dbReference>
<keyword evidence="10 16" id="KW-0862">Zinc</keyword>
<keyword evidence="12" id="KW-0482">Metalloprotease</keyword>